<organism evidence="1 2">
    <name type="scientific">Morus notabilis</name>
    <dbReference type="NCBI Taxonomy" id="981085"/>
    <lineage>
        <taxon>Eukaryota</taxon>
        <taxon>Viridiplantae</taxon>
        <taxon>Streptophyta</taxon>
        <taxon>Embryophyta</taxon>
        <taxon>Tracheophyta</taxon>
        <taxon>Spermatophyta</taxon>
        <taxon>Magnoliopsida</taxon>
        <taxon>eudicotyledons</taxon>
        <taxon>Gunneridae</taxon>
        <taxon>Pentapetalae</taxon>
        <taxon>rosids</taxon>
        <taxon>fabids</taxon>
        <taxon>Rosales</taxon>
        <taxon>Moraceae</taxon>
        <taxon>Moreae</taxon>
        <taxon>Morus</taxon>
    </lineage>
</organism>
<gene>
    <name evidence="1" type="ORF">L484_010240</name>
</gene>
<protein>
    <submittedName>
        <fullName evidence="1">Uncharacterized protein</fullName>
    </submittedName>
</protein>
<dbReference type="EMBL" id="KE344566">
    <property type="protein sequence ID" value="EXB67672.1"/>
    <property type="molecule type" value="Genomic_DNA"/>
</dbReference>
<sequence length="68" mass="7776">MEDNKKQEMLRWRKFVKSEKSHFWHLPDVGQSCVLRLIGHHGLVSAILGCAMATQTCERTLCNSSFKG</sequence>
<evidence type="ECO:0000313" key="1">
    <source>
        <dbReference type="EMBL" id="EXB67672.1"/>
    </source>
</evidence>
<reference evidence="2" key="1">
    <citation type="submission" date="2013-01" db="EMBL/GenBank/DDBJ databases">
        <title>Draft Genome Sequence of a Mulberry Tree, Morus notabilis C.K. Schneid.</title>
        <authorList>
            <person name="He N."/>
            <person name="Zhao S."/>
        </authorList>
    </citation>
    <scope>NUCLEOTIDE SEQUENCE</scope>
</reference>
<evidence type="ECO:0000313" key="2">
    <source>
        <dbReference type="Proteomes" id="UP000030645"/>
    </source>
</evidence>
<name>W9RST8_9ROSA</name>
<dbReference type="Proteomes" id="UP000030645">
    <property type="component" value="Unassembled WGS sequence"/>
</dbReference>
<keyword evidence="2" id="KW-1185">Reference proteome</keyword>
<proteinExistence type="predicted"/>
<accession>W9RST8</accession>
<dbReference type="AlphaFoldDB" id="W9RST8"/>